<feature type="non-terminal residue" evidence="2">
    <location>
        <position position="21"/>
    </location>
</feature>
<organism evidence="2 3">
    <name type="scientific">Citrus sinensis</name>
    <name type="common">Sweet orange</name>
    <name type="synonym">Citrus aurantium var. sinensis</name>
    <dbReference type="NCBI Taxonomy" id="2711"/>
    <lineage>
        <taxon>Eukaryota</taxon>
        <taxon>Viridiplantae</taxon>
        <taxon>Streptophyta</taxon>
        <taxon>Embryophyta</taxon>
        <taxon>Tracheophyta</taxon>
        <taxon>Spermatophyta</taxon>
        <taxon>Magnoliopsida</taxon>
        <taxon>eudicotyledons</taxon>
        <taxon>Gunneridae</taxon>
        <taxon>Pentapetalae</taxon>
        <taxon>rosids</taxon>
        <taxon>malvids</taxon>
        <taxon>Sapindales</taxon>
        <taxon>Rutaceae</taxon>
        <taxon>Aurantioideae</taxon>
        <taxon>Citrus</taxon>
    </lineage>
</organism>
<dbReference type="EMBL" id="KK784986">
    <property type="protein sequence ID" value="KDO55323.1"/>
    <property type="molecule type" value="Genomic_DNA"/>
</dbReference>
<name>A0A067EJR9_CITSI</name>
<accession>A0A067EJR9</accession>
<feature type="region of interest" description="Disordered" evidence="1">
    <location>
        <begin position="1"/>
        <end position="21"/>
    </location>
</feature>
<proteinExistence type="predicted"/>
<evidence type="ECO:0000313" key="2">
    <source>
        <dbReference type="EMBL" id="KDO55323.1"/>
    </source>
</evidence>
<dbReference type="AlphaFoldDB" id="A0A067EJR9"/>
<dbReference type="Proteomes" id="UP000027120">
    <property type="component" value="Unassembled WGS sequence"/>
</dbReference>
<protein>
    <submittedName>
        <fullName evidence="2">Uncharacterized protein</fullName>
    </submittedName>
</protein>
<sequence>MPLISPSHTVHSLSPPFNSSS</sequence>
<reference evidence="2 3" key="1">
    <citation type="submission" date="2014-04" db="EMBL/GenBank/DDBJ databases">
        <authorList>
            <consortium name="International Citrus Genome Consortium"/>
            <person name="Gmitter F."/>
            <person name="Chen C."/>
            <person name="Farmerie W."/>
            <person name="Harkins T."/>
            <person name="Desany B."/>
            <person name="Mohiuddin M."/>
            <person name="Kodira C."/>
            <person name="Borodovsky M."/>
            <person name="Lomsadze A."/>
            <person name="Burns P."/>
            <person name="Jenkins J."/>
            <person name="Prochnik S."/>
            <person name="Shu S."/>
            <person name="Chapman J."/>
            <person name="Pitluck S."/>
            <person name="Schmutz J."/>
            <person name="Rokhsar D."/>
        </authorList>
    </citation>
    <scope>NUCLEOTIDE SEQUENCE</scope>
</reference>
<keyword evidence="3" id="KW-1185">Reference proteome</keyword>
<evidence type="ECO:0000256" key="1">
    <source>
        <dbReference type="SAM" id="MobiDB-lite"/>
    </source>
</evidence>
<gene>
    <name evidence="2" type="ORF">CISIN_1g0376522mg</name>
</gene>
<evidence type="ECO:0000313" key="3">
    <source>
        <dbReference type="Proteomes" id="UP000027120"/>
    </source>
</evidence>